<gene>
    <name evidence="1" type="ORF">FOTG_17964</name>
</gene>
<organism evidence="1">
    <name type="scientific">Fusarium oxysporum f. sp. vasinfectum 25433</name>
    <dbReference type="NCBI Taxonomy" id="1089449"/>
    <lineage>
        <taxon>Eukaryota</taxon>
        <taxon>Fungi</taxon>
        <taxon>Dikarya</taxon>
        <taxon>Ascomycota</taxon>
        <taxon>Pezizomycotina</taxon>
        <taxon>Sordariomycetes</taxon>
        <taxon>Hypocreomycetidae</taxon>
        <taxon>Hypocreales</taxon>
        <taxon>Nectriaceae</taxon>
        <taxon>Fusarium</taxon>
        <taxon>Fusarium oxysporum species complex</taxon>
    </lineage>
</organism>
<name>X0LYQ4_FUSOX</name>
<evidence type="ECO:0000313" key="1">
    <source>
        <dbReference type="EMBL" id="EXM13595.1"/>
    </source>
</evidence>
<sequence>MPSTIRGAFKATSTDGAGTTIADDIFISIILAHGRSSKTNVFGIIRSGRVSER</sequence>
<reference evidence="1" key="1">
    <citation type="submission" date="2011-11" db="EMBL/GenBank/DDBJ databases">
        <title>The Genome Sequence of Fusarium oxysporum Cotton.</title>
        <authorList>
            <consortium name="The Broad Institute Genome Sequencing Platform"/>
            <person name="Ma L.-J."/>
            <person name="Gale L.R."/>
            <person name="Schwartz D.C."/>
            <person name="Zhou S."/>
            <person name="Corby-Kistler H."/>
            <person name="Young S.K."/>
            <person name="Zeng Q."/>
            <person name="Gargeya S."/>
            <person name="Fitzgerald M."/>
            <person name="Haas B."/>
            <person name="Abouelleil A."/>
            <person name="Alvarado L."/>
            <person name="Arachchi H.M."/>
            <person name="Berlin A."/>
            <person name="Brown A."/>
            <person name="Chapman S.B."/>
            <person name="Chen Z."/>
            <person name="Dunbar C."/>
            <person name="Freedman E."/>
            <person name="Gearin G."/>
            <person name="Goldberg J."/>
            <person name="Griggs A."/>
            <person name="Gujja S."/>
            <person name="Heiman D."/>
            <person name="Howarth C."/>
            <person name="Larson L."/>
            <person name="Lui A."/>
            <person name="MacDonald P.J.P."/>
            <person name="Montmayeur A."/>
            <person name="Murphy C."/>
            <person name="Neiman D."/>
            <person name="Pearson M."/>
            <person name="Priest M."/>
            <person name="Roberts A."/>
            <person name="Saif S."/>
            <person name="Shea T."/>
            <person name="Shenoy N."/>
            <person name="Sisk P."/>
            <person name="Stolte C."/>
            <person name="Sykes S."/>
            <person name="Wortman J."/>
            <person name="Nusbaum C."/>
            <person name="Birren B."/>
        </authorList>
    </citation>
    <scope>NUCLEOTIDE SEQUENCE [LARGE SCALE GENOMIC DNA]</scope>
    <source>
        <strain evidence="1">25433</strain>
    </source>
</reference>
<dbReference type="AlphaFoldDB" id="X0LYQ4"/>
<accession>X0LYQ4</accession>
<protein>
    <submittedName>
        <fullName evidence="1">Uncharacterized protein</fullName>
    </submittedName>
</protein>
<dbReference type="EMBL" id="JH658134">
    <property type="protein sequence ID" value="EXM13595.1"/>
    <property type="molecule type" value="Genomic_DNA"/>
</dbReference>
<dbReference type="HOGENOM" id="CLU_3068740_0_0_1"/>
<dbReference type="Proteomes" id="UP000030701">
    <property type="component" value="Unassembled WGS sequence"/>
</dbReference>
<proteinExistence type="predicted"/>
<reference evidence="1" key="2">
    <citation type="submission" date="2012-05" db="EMBL/GenBank/DDBJ databases">
        <title>The Genome Annotation of Fusarium oxysporum Cotton.</title>
        <authorList>
            <consortium name="The Broad Institute Genomics Platform"/>
            <person name="Ma L.-J."/>
            <person name="Corby-Kistler H."/>
            <person name="Broz K."/>
            <person name="Gale L.R."/>
            <person name="Jonkers W."/>
            <person name="O'Donnell K."/>
            <person name="Ploetz R."/>
            <person name="Steinberg C."/>
            <person name="Schwartz D.C."/>
            <person name="VanEtten H."/>
            <person name="Zhou S."/>
            <person name="Young S.K."/>
            <person name="Zeng Q."/>
            <person name="Gargeya S."/>
            <person name="Fitzgerald M."/>
            <person name="Abouelleil A."/>
            <person name="Alvarado L."/>
            <person name="Chapman S.B."/>
            <person name="Gainer-Dewar J."/>
            <person name="Goldberg J."/>
            <person name="Griggs A."/>
            <person name="Gujja S."/>
            <person name="Hansen M."/>
            <person name="Howarth C."/>
            <person name="Imamovic A."/>
            <person name="Ireland A."/>
            <person name="Larimer J."/>
            <person name="McCowan C."/>
            <person name="Murphy C."/>
            <person name="Pearson M."/>
            <person name="Poon T.W."/>
            <person name="Priest M."/>
            <person name="Roberts A."/>
            <person name="Saif S."/>
            <person name="Shea T."/>
            <person name="Sykes S."/>
            <person name="Wortman J."/>
            <person name="Nusbaum C."/>
            <person name="Birren B."/>
        </authorList>
    </citation>
    <scope>NUCLEOTIDE SEQUENCE</scope>
    <source>
        <strain evidence="1">25433</strain>
    </source>
</reference>